<name>A0AAW1QR76_9CHLO</name>
<feature type="active site" description="Proton acceptor" evidence="6">
    <location>
        <position position="71"/>
    </location>
</feature>
<evidence type="ECO:0000313" key="11">
    <source>
        <dbReference type="EMBL" id="KAK9823954.1"/>
    </source>
</evidence>
<sequence length="250" mass="26547">MLLLEGAALPLSLASLGSSILSARPLAFQGAINPNFYTKAGRECILTFFRDNFLNLCGAANNPPVVRLAFHDAMAGGANGSLMKQKSEQMMVPTLSNFHVIDALKNGTERACKLPLSYADALVLASASGTNASGGHDFLDNSTWLNSAFQKCMMSVCASVINGSIALDPPGDIFNSADGPEIPLDMTTPDIWDNGYYKNLLSQNGALLSSQALFSDHSIPETIKWVKLFASDNNALLKLSTAQLQAGETA</sequence>
<dbReference type="PRINTS" id="PR00458">
    <property type="entry name" value="PEROXIDASE"/>
</dbReference>
<comment type="similarity">
    <text evidence="9">Belongs to the peroxidase family.</text>
</comment>
<organism evidence="11 12">
    <name type="scientific">[Myrmecia] bisecta</name>
    <dbReference type="NCBI Taxonomy" id="41462"/>
    <lineage>
        <taxon>Eukaryota</taxon>
        <taxon>Viridiplantae</taxon>
        <taxon>Chlorophyta</taxon>
        <taxon>core chlorophytes</taxon>
        <taxon>Trebouxiophyceae</taxon>
        <taxon>Trebouxiales</taxon>
        <taxon>Trebouxiaceae</taxon>
        <taxon>Myrmecia</taxon>
    </lineage>
</organism>
<evidence type="ECO:0000259" key="10">
    <source>
        <dbReference type="PROSITE" id="PS50873"/>
    </source>
</evidence>
<comment type="cofactor">
    <cofactor evidence="7">
        <name>Ca(2+)</name>
        <dbReference type="ChEBI" id="CHEBI:29108"/>
    </cofactor>
    <text evidence="7">Binds 2 calcium ions per subunit.</text>
</comment>
<evidence type="ECO:0000313" key="12">
    <source>
        <dbReference type="Proteomes" id="UP001489004"/>
    </source>
</evidence>
<gene>
    <name evidence="11" type="ORF">WJX72_006634</name>
</gene>
<keyword evidence="3" id="KW-0575">Peroxidase</keyword>
<dbReference type="GO" id="GO:0046872">
    <property type="term" value="F:metal ion binding"/>
    <property type="evidence" value="ECO:0007669"/>
    <property type="project" value="UniProtKB-KW"/>
</dbReference>
<evidence type="ECO:0000256" key="8">
    <source>
        <dbReference type="PIRSR" id="PIRSR600823-4"/>
    </source>
</evidence>
<proteinExistence type="inferred from homology"/>
<dbReference type="InterPro" id="IPR000823">
    <property type="entry name" value="Peroxidase_pln"/>
</dbReference>
<evidence type="ECO:0000256" key="2">
    <source>
        <dbReference type="ARBA" id="ARBA00001970"/>
    </source>
</evidence>
<evidence type="ECO:0000256" key="9">
    <source>
        <dbReference type="RuleBase" id="RU004241"/>
    </source>
</evidence>
<keyword evidence="7" id="KW-0106">Calcium</keyword>
<evidence type="ECO:0000256" key="1">
    <source>
        <dbReference type="ARBA" id="ARBA00000189"/>
    </source>
</evidence>
<dbReference type="PANTHER" id="PTHR31517">
    <property type="match status" value="1"/>
</dbReference>
<protein>
    <recommendedName>
        <fullName evidence="10">Plant heme peroxidase family profile domain-containing protein</fullName>
    </recommendedName>
</protein>
<dbReference type="PANTHER" id="PTHR31517:SF48">
    <property type="entry name" value="PEROXIDASE 16-RELATED"/>
    <property type="match status" value="1"/>
</dbReference>
<feature type="binding site" evidence="7">
    <location>
        <position position="77"/>
    </location>
    <ligand>
        <name>Ca(2+)</name>
        <dbReference type="ChEBI" id="CHEBI:29108"/>
        <label>1</label>
    </ligand>
</feature>
<keyword evidence="5" id="KW-0408">Iron</keyword>
<reference evidence="11 12" key="1">
    <citation type="journal article" date="2024" name="Nat. Commun.">
        <title>Phylogenomics reveals the evolutionary origins of lichenization in chlorophyte algae.</title>
        <authorList>
            <person name="Puginier C."/>
            <person name="Libourel C."/>
            <person name="Otte J."/>
            <person name="Skaloud P."/>
            <person name="Haon M."/>
            <person name="Grisel S."/>
            <person name="Petersen M."/>
            <person name="Berrin J.G."/>
            <person name="Delaux P.M."/>
            <person name="Dal Grande F."/>
            <person name="Keller J."/>
        </authorList>
    </citation>
    <scope>NUCLEOTIDE SEQUENCE [LARGE SCALE GENOMIC DNA]</scope>
    <source>
        <strain evidence="11 12">SAG 2043</strain>
    </source>
</reference>
<comment type="cofactor">
    <cofactor evidence="2">
        <name>heme b</name>
        <dbReference type="ChEBI" id="CHEBI:60344"/>
    </cofactor>
</comment>
<dbReference type="GO" id="GO:0140825">
    <property type="term" value="F:lactoperoxidase activity"/>
    <property type="evidence" value="ECO:0007669"/>
    <property type="project" value="UniProtKB-EC"/>
</dbReference>
<dbReference type="InterPro" id="IPR010255">
    <property type="entry name" value="Haem_peroxidase_sf"/>
</dbReference>
<dbReference type="SUPFAM" id="SSF48113">
    <property type="entry name" value="Heme-dependent peroxidases"/>
    <property type="match status" value="1"/>
</dbReference>
<keyword evidence="12" id="KW-1185">Reference proteome</keyword>
<evidence type="ECO:0000256" key="5">
    <source>
        <dbReference type="ARBA" id="ARBA00023004"/>
    </source>
</evidence>
<dbReference type="Gene3D" id="1.10.520.10">
    <property type="match status" value="1"/>
</dbReference>
<dbReference type="GO" id="GO:0020037">
    <property type="term" value="F:heme binding"/>
    <property type="evidence" value="ECO:0007669"/>
    <property type="project" value="InterPro"/>
</dbReference>
<feature type="site" description="Transition state stabilizer" evidence="8">
    <location>
        <position position="67"/>
    </location>
</feature>
<dbReference type="PROSITE" id="PS50873">
    <property type="entry name" value="PEROXIDASE_4"/>
    <property type="match status" value="1"/>
</dbReference>
<evidence type="ECO:0000256" key="3">
    <source>
        <dbReference type="ARBA" id="ARBA00022559"/>
    </source>
</evidence>
<dbReference type="GO" id="GO:0006979">
    <property type="term" value="P:response to oxidative stress"/>
    <property type="evidence" value="ECO:0007669"/>
    <property type="project" value="InterPro"/>
</dbReference>
<dbReference type="EMBL" id="JALJOR010000002">
    <property type="protein sequence ID" value="KAK9823954.1"/>
    <property type="molecule type" value="Genomic_DNA"/>
</dbReference>
<dbReference type="Pfam" id="PF00141">
    <property type="entry name" value="peroxidase"/>
    <property type="match status" value="2"/>
</dbReference>
<feature type="binding site" evidence="7">
    <location>
        <position position="88"/>
    </location>
    <ligand>
        <name>Ca(2+)</name>
        <dbReference type="ChEBI" id="CHEBI:29108"/>
        <label>1</label>
    </ligand>
</feature>
<feature type="domain" description="Plant heme peroxidase family profile" evidence="10">
    <location>
        <begin position="63"/>
        <end position="219"/>
    </location>
</feature>
<dbReference type="InterPro" id="IPR002016">
    <property type="entry name" value="Haem_peroxidase"/>
</dbReference>
<evidence type="ECO:0000256" key="4">
    <source>
        <dbReference type="ARBA" id="ARBA00022723"/>
    </source>
</evidence>
<dbReference type="AlphaFoldDB" id="A0AAW1QR76"/>
<feature type="binding site" evidence="7">
    <location>
        <position position="81"/>
    </location>
    <ligand>
        <name>Ca(2+)</name>
        <dbReference type="ChEBI" id="CHEBI:29108"/>
        <label>1</label>
    </ligand>
</feature>
<comment type="catalytic activity">
    <reaction evidence="1">
        <text>2 a phenolic donor + H2O2 = 2 a phenolic radical donor + 2 H2O</text>
        <dbReference type="Rhea" id="RHEA:56136"/>
        <dbReference type="ChEBI" id="CHEBI:15377"/>
        <dbReference type="ChEBI" id="CHEBI:16240"/>
        <dbReference type="ChEBI" id="CHEBI:139520"/>
        <dbReference type="ChEBI" id="CHEBI:139521"/>
        <dbReference type="EC" id="1.11.1.7"/>
    </reaction>
</comment>
<evidence type="ECO:0000256" key="6">
    <source>
        <dbReference type="PIRSR" id="PIRSR600823-1"/>
    </source>
</evidence>
<evidence type="ECO:0000256" key="7">
    <source>
        <dbReference type="PIRSR" id="PIRSR600823-3"/>
    </source>
</evidence>
<dbReference type="Proteomes" id="UP001489004">
    <property type="component" value="Unassembled WGS sequence"/>
</dbReference>
<comment type="caution">
    <text evidence="11">The sequence shown here is derived from an EMBL/GenBank/DDBJ whole genome shotgun (WGS) entry which is preliminary data.</text>
</comment>
<keyword evidence="4 7" id="KW-0479">Metal-binding</keyword>
<keyword evidence="3" id="KW-0560">Oxidoreductase</keyword>
<accession>A0AAW1QR76</accession>
<feature type="binding site" evidence="7">
    <location>
        <position position="72"/>
    </location>
    <ligand>
        <name>Ca(2+)</name>
        <dbReference type="ChEBI" id="CHEBI:29108"/>
        <label>1</label>
    </ligand>
</feature>